<dbReference type="SUPFAM" id="SSF47240">
    <property type="entry name" value="Ferritin-like"/>
    <property type="match status" value="1"/>
</dbReference>
<keyword evidence="3" id="KW-1185">Reference proteome</keyword>
<sequence length="66" mass="7946">MFSKEAYKQYFLQILELEEQMVREAEELAGLVDDPEIRQVMQRVMMDEQRHVGYVQELLELIDPED</sequence>
<name>A0ABR9XU86_9CHLB</name>
<accession>A0ABR9XU86</accession>
<protein>
    <recommendedName>
        <fullName evidence="4">Rubrerythrin</fullName>
    </recommendedName>
</protein>
<feature type="coiled-coil region" evidence="1">
    <location>
        <begin position="7"/>
        <end position="34"/>
    </location>
</feature>
<evidence type="ECO:0008006" key="4">
    <source>
        <dbReference type="Google" id="ProtNLM"/>
    </source>
</evidence>
<dbReference type="InterPro" id="IPR012347">
    <property type="entry name" value="Ferritin-like"/>
</dbReference>
<dbReference type="InterPro" id="IPR009078">
    <property type="entry name" value="Ferritin-like_SF"/>
</dbReference>
<keyword evidence="1" id="KW-0175">Coiled coil</keyword>
<proteinExistence type="predicted"/>
<dbReference type="Proteomes" id="UP000619838">
    <property type="component" value="Unassembled WGS sequence"/>
</dbReference>
<dbReference type="EMBL" id="JADGII010000023">
    <property type="protein sequence ID" value="MBF0637498.1"/>
    <property type="molecule type" value="Genomic_DNA"/>
</dbReference>
<evidence type="ECO:0000256" key="1">
    <source>
        <dbReference type="SAM" id="Coils"/>
    </source>
</evidence>
<evidence type="ECO:0000313" key="2">
    <source>
        <dbReference type="EMBL" id="MBF0637498.1"/>
    </source>
</evidence>
<dbReference type="RefSeq" id="WP_175187520.1">
    <property type="nucleotide sequence ID" value="NZ_JABVZQ010000010.1"/>
</dbReference>
<comment type="caution">
    <text evidence="2">The sequence shown here is derived from an EMBL/GenBank/DDBJ whole genome shotgun (WGS) entry which is preliminary data.</text>
</comment>
<dbReference type="Gene3D" id="1.20.1260.10">
    <property type="match status" value="1"/>
</dbReference>
<gene>
    <name evidence="2" type="ORF">INT08_09995</name>
</gene>
<reference evidence="2 3" key="1">
    <citation type="journal article" date="2020" name="Microorganisms">
        <title>Simultaneous Genome Sequencing of Prosthecochloris ethylica and Desulfuromonas acetoxidans within a Syntrophic Mixture Reveals Unique Pili and Protein Interactions.</title>
        <authorList>
            <person name="Kyndt J.A."/>
            <person name="Van Beeumen J.J."/>
            <person name="Meyer T.E."/>
        </authorList>
    </citation>
    <scope>NUCLEOTIDE SEQUENCE [LARGE SCALE GENOMIC DNA]</scope>
    <source>
        <strain evidence="2 3">N3</strain>
    </source>
</reference>
<evidence type="ECO:0000313" key="3">
    <source>
        <dbReference type="Proteomes" id="UP000619838"/>
    </source>
</evidence>
<organism evidence="2 3">
    <name type="scientific">Prosthecochloris ethylica</name>
    <dbReference type="NCBI Taxonomy" id="2743976"/>
    <lineage>
        <taxon>Bacteria</taxon>
        <taxon>Pseudomonadati</taxon>
        <taxon>Chlorobiota</taxon>
        <taxon>Chlorobiia</taxon>
        <taxon>Chlorobiales</taxon>
        <taxon>Chlorobiaceae</taxon>
        <taxon>Prosthecochloris</taxon>
    </lineage>
</organism>